<gene>
    <name evidence="6" type="ORF">ACLA_078010</name>
</gene>
<keyword evidence="1 3" id="KW-0597">Phosphoprotein</keyword>
<dbReference type="PANTHER" id="PTHR45339">
    <property type="entry name" value="HYBRID SIGNAL TRANSDUCTION HISTIDINE KINASE J"/>
    <property type="match status" value="1"/>
</dbReference>
<feature type="modified residue" description="4-aspartylphosphate" evidence="3">
    <location>
        <position position="137"/>
    </location>
</feature>
<dbReference type="InterPro" id="IPR011006">
    <property type="entry name" value="CheY-like_superfamily"/>
</dbReference>
<evidence type="ECO:0000256" key="1">
    <source>
        <dbReference type="ARBA" id="ARBA00022553"/>
    </source>
</evidence>
<dbReference type="Pfam" id="PF00072">
    <property type="entry name" value="Response_reg"/>
    <property type="match status" value="1"/>
</dbReference>
<dbReference type="AlphaFoldDB" id="A1CLS4"/>
<dbReference type="InterPro" id="IPR001789">
    <property type="entry name" value="Sig_transdc_resp-reg_receiver"/>
</dbReference>
<sequence length="206" mass="22967">MLMEPRTNQDRLTPRKLVETLDTISSTQRKPLKSEEPVTGGHPPRERSLSEAFALSKQGVSPPVVKETVEEFRASTPKSPTTNGLHVLIVDDNDINLKIMATFMRRIGCSYETAINGLDALEKYQKTPRPFNYVLMDISMPVMDGISATNKIREHEEEQSLPRSAIMAITGVASTGMQQQAFAAGIDDYLVKPLSLHDLKRVMNIE</sequence>
<evidence type="ECO:0000256" key="2">
    <source>
        <dbReference type="ARBA" id="ARBA00023012"/>
    </source>
</evidence>
<proteinExistence type="predicted"/>
<dbReference type="eggNOG" id="KOG0519">
    <property type="taxonomic scope" value="Eukaryota"/>
</dbReference>
<dbReference type="OrthoDB" id="60033at2759"/>
<evidence type="ECO:0000313" key="7">
    <source>
        <dbReference type="Proteomes" id="UP000006701"/>
    </source>
</evidence>
<feature type="region of interest" description="Disordered" evidence="4">
    <location>
        <begin position="1"/>
        <end position="46"/>
    </location>
</feature>
<dbReference type="GeneID" id="4702565"/>
<dbReference type="OMA" id="MLMEPRT"/>
<evidence type="ECO:0000256" key="3">
    <source>
        <dbReference type="PROSITE-ProRule" id="PRU00169"/>
    </source>
</evidence>
<protein>
    <submittedName>
        <fullName evidence="6">Response regulator receiver domain protein</fullName>
    </submittedName>
</protein>
<feature type="compositionally biased region" description="Basic and acidic residues" evidence="4">
    <location>
        <begin position="7"/>
        <end position="19"/>
    </location>
</feature>
<keyword evidence="2" id="KW-0902">Two-component regulatory system</keyword>
<keyword evidence="7" id="KW-1185">Reference proteome</keyword>
<dbReference type="RefSeq" id="XP_001270479.1">
    <property type="nucleotide sequence ID" value="XM_001270478.1"/>
</dbReference>
<feature type="domain" description="Response regulatory" evidence="5">
    <location>
        <begin position="86"/>
        <end position="206"/>
    </location>
</feature>
<dbReference type="SUPFAM" id="SSF52172">
    <property type="entry name" value="CheY-like"/>
    <property type="match status" value="1"/>
</dbReference>
<dbReference type="GO" id="GO:0000160">
    <property type="term" value="P:phosphorelay signal transduction system"/>
    <property type="evidence" value="ECO:0007669"/>
    <property type="project" value="UniProtKB-KW"/>
</dbReference>
<dbReference type="PROSITE" id="PS50110">
    <property type="entry name" value="RESPONSE_REGULATORY"/>
    <property type="match status" value="1"/>
</dbReference>
<dbReference type="VEuPathDB" id="FungiDB:ACLA_078010"/>
<dbReference type="HOGENOM" id="CLU_1331662_0_0_1"/>
<dbReference type="KEGG" id="act:ACLA_078010"/>
<reference evidence="6 7" key="1">
    <citation type="journal article" date="2008" name="PLoS Genet.">
        <title>Genomic islands in the pathogenic filamentous fungus Aspergillus fumigatus.</title>
        <authorList>
            <person name="Fedorova N.D."/>
            <person name="Khaldi N."/>
            <person name="Joardar V.S."/>
            <person name="Maiti R."/>
            <person name="Amedeo P."/>
            <person name="Anderson M.J."/>
            <person name="Crabtree J."/>
            <person name="Silva J.C."/>
            <person name="Badger J.H."/>
            <person name="Albarraq A."/>
            <person name="Angiuoli S."/>
            <person name="Bussey H."/>
            <person name="Bowyer P."/>
            <person name="Cotty P.J."/>
            <person name="Dyer P.S."/>
            <person name="Egan A."/>
            <person name="Galens K."/>
            <person name="Fraser-Liggett C.M."/>
            <person name="Haas B.J."/>
            <person name="Inman J.M."/>
            <person name="Kent R."/>
            <person name="Lemieux S."/>
            <person name="Malavazi I."/>
            <person name="Orvis J."/>
            <person name="Roemer T."/>
            <person name="Ronning C.M."/>
            <person name="Sundaram J.P."/>
            <person name="Sutton G."/>
            <person name="Turner G."/>
            <person name="Venter J.C."/>
            <person name="White O.R."/>
            <person name="Whitty B.R."/>
            <person name="Youngman P."/>
            <person name="Wolfe K.H."/>
            <person name="Goldman G.H."/>
            <person name="Wortman J.R."/>
            <person name="Jiang B."/>
            <person name="Denning D.W."/>
            <person name="Nierman W.C."/>
        </authorList>
    </citation>
    <scope>NUCLEOTIDE SEQUENCE [LARGE SCALE GENOMIC DNA]</scope>
    <source>
        <strain evidence="7">ATCC 1007 / CBS 513.65 / DSM 816 / NCTC 3887 / NRRL 1</strain>
    </source>
</reference>
<dbReference type="SMART" id="SM00448">
    <property type="entry name" value="REC"/>
    <property type="match status" value="1"/>
</dbReference>
<dbReference type="PANTHER" id="PTHR45339:SF1">
    <property type="entry name" value="HYBRID SIGNAL TRANSDUCTION HISTIDINE KINASE J"/>
    <property type="match status" value="1"/>
</dbReference>
<evidence type="ECO:0000259" key="5">
    <source>
        <dbReference type="PROSITE" id="PS50110"/>
    </source>
</evidence>
<dbReference type="CDD" id="cd17546">
    <property type="entry name" value="REC_hyHK_CKI1_RcsC-like"/>
    <property type="match status" value="1"/>
</dbReference>
<evidence type="ECO:0000313" key="6">
    <source>
        <dbReference type="EMBL" id="EAW09053.1"/>
    </source>
</evidence>
<accession>A1CLS4</accession>
<dbReference type="Proteomes" id="UP000006701">
    <property type="component" value="Unassembled WGS sequence"/>
</dbReference>
<name>A1CLS4_ASPCL</name>
<dbReference type="Gene3D" id="3.40.50.2300">
    <property type="match status" value="1"/>
</dbReference>
<dbReference type="EMBL" id="DS027057">
    <property type="protein sequence ID" value="EAW09053.1"/>
    <property type="molecule type" value="Genomic_DNA"/>
</dbReference>
<evidence type="ECO:0000256" key="4">
    <source>
        <dbReference type="SAM" id="MobiDB-lite"/>
    </source>
</evidence>
<organism evidence="6 7">
    <name type="scientific">Aspergillus clavatus (strain ATCC 1007 / CBS 513.65 / DSM 816 / NCTC 3887 / NRRL 1 / QM 1276 / 107)</name>
    <dbReference type="NCBI Taxonomy" id="344612"/>
    <lineage>
        <taxon>Eukaryota</taxon>
        <taxon>Fungi</taxon>
        <taxon>Dikarya</taxon>
        <taxon>Ascomycota</taxon>
        <taxon>Pezizomycotina</taxon>
        <taxon>Eurotiomycetes</taxon>
        <taxon>Eurotiomycetidae</taxon>
        <taxon>Eurotiales</taxon>
        <taxon>Aspergillaceae</taxon>
        <taxon>Aspergillus</taxon>
        <taxon>Aspergillus subgen. Fumigati</taxon>
    </lineage>
</organism>